<organism evidence="1 2">
    <name type="scientific">Colletotrichum kahawae</name>
    <name type="common">Coffee berry disease fungus</name>
    <dbReference type="NCBI Taxonomy" id="34407"/>
    <lineage>
        <taxon>Eukaryota</taxon>
        <taxon>Fungi</taxon>
        <taxon>Dikarya</taxon>
        <taxon>Ascomycota</taxon>
        <taxon>Pezizomycotina</taxon>
        <taxon>Sordariomycetes</taxon>
        <taxon>Hypocreomycetidae</taxon>
        <taxon>Glomerellales</taxon>
        <taxon>Glomerellaceae</taxon>
        <taxon>Colletotrichum</taxon>
        <taxon>Colletotrichum gloeosporioides species complex</taxon>
    </lineage>
</organism>
<comment type="caution">
    <text evidence="1">The sequence shown here is derived from an EMBL/GenBank/DDBJ whole genome shotgun (WGS) entry which is preliminary data.</text>
</comment>
<dbReference type="AlphaFoldDB" id="A0AAE0D5C9"/>
<keyword evidence="2" id="KW-1185">Reference proteome</keyword>
<dbReference type="Proteomes" id="UP001281614">
    <property type="component" value="Unassembled WGS sequence"/>
</dbReference>
<sequence>MNVPDPARYHQDTWDDRILPRLAFDARGTEAYWAGGLGIRTLPSRNWPKIRPAHRGCRGVAGSGCWYRLRWGGGVGVVGCGPGNSSPVIRSPALSLGDLRYMPPVDVPSQCSQGLRDTQMTDFFPASGPYWPRQFAPSVIVPLKRRTGKCTTVSPLPVQSPVGLSCTNGHHVSKRNGNATGGSFTPKGIVDFIVAMQRAPLCASIEVVLLCQP</sequence>
<name>A0AAE0D5C9_COLKA</name>
<protein>
    <submittedName>
        <fullName evidence="1">Uncharacterized protein</fullName>
    </submittedName>
</protein>
<accession>A0AAE0D5C9</accession>
<evidence type="ECO:0000313" key="1">
    <source>
        <dbReference type="EMBL" id="KAK2755439.1"/>
    </source>
</evidence>
<evidence type="ECO:0000313" key="2">
    <source>
        <dbReference type="Proteomes" id="UP001281614"/>
    </source>
</evidence>
<proteinExistence type="predicted"/>
<gene>
    <name evidence="1" type="ORF">CKAH01_01331</name>
</gene>
<dbReference type="EMBL" id="VYYT01000222">
    <property type="protein sequence ID" value="KAK2755439.1"/>
    <property type="molecule type" value="Genomic_DNA"/>
</dbReference>
<reference evidence="1" key="1">
    <citation type="submission" date="2023-02" db="EMBL/GenBank/DDBJ databases">
        <title>Colletotrichum kahawae CIFC_Que2 genome sequencing and assembly.</title>
        <authorList>
            <person name="Baroncelli R."/>
        </authorList>
    </citation>
    <scope>NUCLEOTIDE SEQUENCE</scope>
    <source>
        <strain evidence="1">CIFC_Que2</strain>
    </source>
</reference>